<name>A0A2K1IU58_PHYPA</name>
<dbReference type="PANTHER" id="PTHR46672:SF8">
    <property type="entry name" value="BTB DOMAIN-CONTAINING PROTEIN"/>
    <property type="match status" value="1"/>
</dbReference>
<dbReference type="OrthoDB" id="6359816at2759"/>
<protein>
    <recommendedName>
        <fullName evidence="2">BTB domain-containing protein</fullName>
    </recommendedName>
</protein>
<sequence length="227" mass="26040">MRPPPKQTPAEEMGYNIHVHKLISPTHYNLDRQDVLRNNYVTMLRDGVNSDITLRSKRGSVRAHRSVLAEASPVFEAMFKHDMQERRSSSVRLPDMTIGGLRIFLTLLYVTSGSHAPAIDNLANLFEDAILTHFDELADACMKYQVTRVMNVLQLKLRRKLTPANCWTYIHKFLADSETVTSKISYKSCISFAVKHVVQLIDSDNFLEEMSKNPKIVHEILMHVFKL</sequence>
<keyword evidence="5" id="KW-1185">Reference proteome</keyword>
<comment type="pathway">
    <text evidence="1">Protein modification; protein ubiquitination.</text>
</comment>
<organism evidence="3">
    <name type="scientific">Physcomitrium patens</name>
    <name type="common">Spreading-leaved earth moss</name>
    <name type="synonym">Physcomitrella patens</name>
    <dbReference type="NCBI Taxonomy" id="3218"/>
    <lineage>
        <taxon>Eukaryota</taxon>
        <taxon>Viridiplantae</taxon>
        <taxon>Streptophyta</taxon>
        <taxon>Embryophyta</taxon>
        <taxon>Bryophyta</taxon>
        <taxon>Bryophytina</taxon>
        <taxon>Bryopsida</taxon>
        <taxon>Funariidae</taxon>
        <taxon>Funariales</taxon>
        <taxon>Funariaceae</taxon>
        <taxon>Physcomitrium</taxon>
    </lineage>
</organism>
<dbReference type="InterPro" id="IPR000210">
    <property type="entry name" value="BTB/POZ_dom"/>
</dbReference>
<dbReference type="PANTHER" id="PTHR46672">
    <property type="entry name" value="OS08G0495500 PROTEIN-RELATED"/>
    <property type="match status" value="1"/>
</dbReference>
<feature type="domain" description="BTB" evidence="2">
    <location>
        <begin position="50"/>
        <end position="109"/>
    </location>
</feature>
<dbReference type="Pfam" id="PF00651">
    <property type="entry name" value="BTB"/>
    <property type="match status" value="1"/>
</dbReference>
<dbReference type="PaxDb" id="3218-PP1S9_89V6.1"/>
<dbReference type="EnsemblPlants" id="Pp3c20_5500V3.1">
    <property type="protein sequence ID" value="PAC:32947405.CDS.1"/>
    <property type="gene ID" value="Pp3c20_5500"/>
</dbReference>
<dbReference type="RefSeq" id="XP_024356856.1">
    <property type="nucleotide sequence ID" value="XM_024501088.2"/>
</dbReference>
<proteinExistence type="predicted"/>
<evidence type="ECO:0000313" key="5">
    <source>
        <dbReference type="Proteomes" id="UP000006727"/>
    </source>
</evidence>
<evidence type="ECO:0000256" key="1">
    <source>
        <dbReference type="ARBA" id="ARBA00004906"/>
    </source>
</evidence>
<dbReference type="SMART" id="SM00225">
    <property type="entry name" value="BTB"/>
    <property type="match status" value="1"/>
</dbReference>
<accession>A0A2K1IU58</accession>
<dbReference type="Gramene" id="Pp3c20_5500V3.1">
    <property type="protein sequence ID" value="PAC:32947405.CDS.1"/>
    <property type="gene ID" value="Pp3c20_5500"/>
</dbReference>
<dbReference type="EMBL" id="ABEU02000020">
    <property type="protein sequence ID" value="PNR32810.1"/>
    <property type="molecule type" value="Genomic_DNA"/>
</dbReference>
<evidence type="ECO:0000259" key="2">
    <source>
        <dbReference type="PROSITE" id="PS50097"/>
    </source>
</evidence>
<dbReference type="InterPro" id="IPR011333">
    <property type="entry name" value="SKP1/BTB/POZ_sf"/>
</dbReference>
<dbReference type="STRING" id="3218.A0A2K1IU58"/>
<reference evidence="3 5" key="2">
    <citation type="journal article" date="2018" name="Plant J.">
        <title>The Physcomitrella patens chromosome-scale assembly reveals moss genome structure and evolution.</title>
        <authorList>
            <person name="Lang D."/>
            <person name="Ullrich K.K."/>
            <person name="Murat F."/>
            <person name="Fuchs J."/>
            <person name="Jenkins J."/>
            <person name="Haas F.B."/>
            <person name="Piednoel M."/>
            <person name="Gundlach H."/>
            <person name="Van Bel M."/>
            <person name="Meyberg R."/>
            <person name="Vives C."/>
            <person name="Morata J."/>
            <person name="Symeonidi A."/>
            <person name="Hiss M."/>
            <person name="Muchero W."/>
            <person name="Kamisugi Y."/>
            <person name="Saleh O."/>
            <person name="Blanc G."/>
            <person name="Decker E.L."/>
            <person name="van Gessel N."/>
            <person name="Grimwood J."/>
            <person name="Hayes R.D."/>
            <person name="Graham S.W."/>
            <person name="Gunter L.E."/>
            <person name="McDaniel S.F."/>
            <person name="Hoernstein S.N.W."/>
            <person name="Larsson A."/>
            <person name="Li F.W."/>
            <person name="Perroud P.F."/>
            <person name="Phillips J."/>
            <person name="Ranjan P."/>
            <person name="Rokshar D.S."/>
            <person name="Rothfels C.J."/>
            <person name="Schneider L."/>
            <person name="Shu S."/>
            <person name="Stevenson D.W."/>
            <person name="Thummler F."/>
            <person name="Tillich M."/>
            <person name="Villarreal Aguilar J.C."/>
            <person name="Widiez T."/>
            <person name="Wong G.K."/>
            <person name="Wymore A."/>
            <person name="Zhang Y."/>
            <person name="Zimmer A.D."/>
            <person name="Quatrano R.S."/>
            <person name="Mayer K.F.X."/>
            <person name="Goodstein D."/>
            <person name="Casacuberta J.M."/>
            <person name="Vandepoele K."/>
            <person name="Reski R."/>
            <person name="Cuming A.C."/>
            <person name="Tuskan G.A."/>
            <person name="Maumus F."/>
            <person name="Salse J."/>
            <person name="Schmutz J."/>
            <person name="Rensing S.A."/>
        </authorList>
    </citation>
    <scope>NUCLEOTIDE SEQUENCE [LARGE SCALE GENOMIC DNA]</scope>
    <source>
        <strain evidence="4 5">cv. Gransden 2004</strain>
    </source>
</reference>
<reference evidence="4" key="3">
    <citation type="submission" date="2020-12" db="UniProtKB">
        <authorList>
            <consortium name="EnsemblPlants"/>
        </authorList>
    </citation>
    <scope>IDENTIFICATION</scope>
</reference>
<dbReference type="Gene3D" id="3.30.710.10">
    <property type="entry name" value="Potassium Channel Kv1.1, Chain A"/>
    <property type="match status" value="1"/>
</dbReference>
<dbReference type="GeneID" id="112272916"/>
<dbReference type="CDD" id="cd18186">
    <property type="entry name" value="BTB_POZ_ZBTB_KLHL-like"/>
    <property type="match status" value="1"/>
</dbReference>
<evidence type="ECO:0000313" key="3">
    <source>
        <dbReference type="EMBL" id="PNR32810.1"/>
    </source>
</evidence>
<dbReference type="Proteomes" id="UP000006727">
    <property type="component" value="Chromosome 20"/>
</dbReference>
<dbReference type="SUPFAM" id="SSF54695">
    <property type="entry name" value="POZ domain"/>
    <property type="match status" value="1"/>
</dbReference>
<dbReference type="AlphaFoldDB" id="A0A2K1IU58"/>
<reference evidence="3 5" key="1">
    <citation type="journal article" date="2008" name="Science">
        <title>The Physcomitrella genome reveals evolutionary insights into the conquest of land by plants.</title>
        <authorList>
            <person name="Rensing S."/>
            <person name="Lang D."/>
            <person name="Zimmer A."/>
            <person name="Terry A."/>
            <person name="Salamov A."/>
            <person name="Shapiro H."/>
            <person name="Nishiyama T."/>
            <person name="Perroud P.-F."/>
            <person name="Lindquist E."/>
            <person name="Kamisugi Y."/>
            <person name="Tanahashi T."/>
            <person name="Sakakibara K."/>
            <person name="Fujita T."/>
            <person name="Oishi K."/>
            <person name="Shin-I T."/>
            <person name="Kuroki Y."/>
            <person name="Toyoda A."/>
            <person name="Suzuki Y."/>
            <person name="Hashimoto A."/>
            <person name="Yamaguchi K."/>
            <person name="Sugano A."/>
            <person name="Kohara Y."/>
            <person name="Fujiyama A."/>
            <person name="Anterola A."/>
            <person name="Aoki S."/>
            <person name="Ashton N."/>
            <person name="Barbazuk W.B."/>
            <person name="Barker E."/>
            <person name="Bennetzen J."/>
            <person name="Bezanilla M."/>
            <person name="Blankenship R."/>
            <person name="Cho S.H."/>
            <person name="Dutcher S."/>
            <person name="Estelle M."/>
            <person name="Fawcett J.A."/>
            <person name="Gundlach H."/>
            <person name="Hanada K."/>
            <person name="Heyl A."/>
            <person name="Hicks K.A."/>
            <person name="Hugh J."/>
            <person name="Lohr M."/>
            <person name="Mayer K."/>
            <person name="Melkozernov A."/>
            <person name="Murata T."/>
            <person name="Nelson D."/>
            <person name="Pils B."/>
            <person name="Prigge M."/>
            <person name="Reiss B."/>
            <person name="Renner T."/>
            <person name="Rombauts S."/>
            <person name="Rushton P."/>
            <person name="Sanderfoot A."/>
            <person name="Schween G."/>
            <person name="Shiu S.-H."/>
            <person name="Stueber K."/>
            <person name="Theodoulou F.L."/>
            <person name="Tu H."/>
            <person name="Van de Peer Y."/>
            <person name="Verrier P.J."/>
            <person name="Waters E."/>
            <person name="Wood A."/>
            <person name="Yang L."/>
            <person name="Cove D."/>
            <person name="Cuming A."/>
            <person name="Hasebe M."/>
            <person name="Lucas S."/>
            <person name="Mishler D.B."/>
            <person name="Reski R."/>
            <person name="Grigoriev I."/>
            <person name="Quatrano R.S."/>
            <person name="Boore J.L."/>
        </authorList>
    </citation>
    <scope>NUCLEOTIDE SEQUENCE [LARGE SCALE GENOMIC DNA]</scope>
    <source>
        <strain evidence="4 5">cv. Gransden 2004</strain>
    </source>
</reference>
<gene>
    <name evidence="4" type="primary">LOC112272916</name>
    <name evidence="3" type="ORF">PHYPA_024752</name>
</gene>
<dbReference type="InterPro" id="IPR044714">
    <property type="entry name" value="AtSIBP1-like"/>
</dbReference>
<dbReference type="PROSITE" id="PS50097">
    <property type="entry name" value="BTB"/>
    <property type="match status" value="1"/>
</dbReference>
<evidence type="ECO:0000313" key="4">
    <source>
        <dbReference type="EnsemblPlants" id="PAC:32947405.CDS.1"/>
    </source>
</evidence>